<evidence type="ECO:0000256" key="2">
    <source>
        <dbReference type="ARBA" id="ARBA00005236"/>
    </source>
</evidence>
<keyword evidence="7 8" id="KW-0472">Membrane</keyword>
<evidence type="ECO:0000259" key="9">
    <source>
        <dbReference type="Pfam" id="PF02687"/>
    </source>
</evidence>
<sequence length="445" mass="48346">MSLFQHRPLRPYQVNRGPTFQQSLLMLLRAPYELLLGWRYTRAGRASRRNGFISFISAASMLGIALGVAALIIVLSVMNGFQKEVTGRMLSVISHIELFSPDGSALPDPQRTLSEVRANPEVIGAAPFVGAQSLLARGEAMKGALIRGVSPEMEPQVTDIAAQLKDTALKKLVPGEFGILLGSDLARSLGVTEGDQVTLIAPSGQVTPAGVVPRLKQMTVVGTFNSGHYEYDSALAMLHIEDAERIFRLEGPTGIRLKLRDLNEARQVTDQLAGTVSGNLLLLDWTRQNRTWFSAVQLEKRMMFIILTLIVAVAAFNLVSTLVMTVQDKRADIAILRTLGASPRSIMGIFVVQGAMVGVIGTLGGLALGLLIAFNIDVIVPALESLFRASFLPKDIYLISSMPSDPRQSDILPIAVISLILSFVATLYPSWRASRVNPAEALRYE</sequence>
<keyword evidence="12" id="KW-1185">Reference proteome</keyword>
<dbReference type="InterPro" id="IPR011925">
    <property type="entry name" value="LolCE_TM"/>
</dbReference>
<dbReference type="InterPro" id="IPR003838">
    <property type="entry name" value="ABC3_permease_C"/>
</dbReference>
<evidence type="ECO:0000256" key="4">
    <source>
        <dbReference type="ARBA" id="ARBA00022475"/>
    </source>
</evidence>
<evidence type="ECO:0000259" key="10">
    <source>
        <dbReference type="Pfam" id="PF12704"/>
    </source>
</evidence>
<evidence type="ECO:0000256" key="1">
    <source>
        <dbReference type="ARBA" id="ARBA00004651"/>
    </source>
</evidence>
<dbReference type="NCBIfam" id="TIGR02212">
    <property type="entry name" value="lolCE"/>
    <property type="match status" value="1"/>
</dbReference>
<dbReference type="PANTHER" id="PTHR30489">
    <property type="entry name" value="LIPOPROTEIN-RELEASING SYSTEM TRANSMEMBRANE PROTEIN LOLE"/>
    <property type="match status" value="1"/>
</dbReference>
<feature type="transmembrane region" description="Helical" evidence="8">
    <location>
        <begin position="347"/>
        <end position="374"/>
    </location>
</feature>
<evidence type="ECO:0000256" key="7">
    <source>
        <dbReference type="ARBA" id="ARBA00023136"/>
    </source>
</evidence>
<comment type="caution">
    <text evidence="11">The sequence shown here is derived from an EMBL/GenBank/DDBJ whole genome shotgun (WGS) entry which is preliminary data.</text>
</comment>
<name>A0ABV2QFK5_9BURK</name>
<organism evidence="11 12">
    <name type="scientific">Ottowia thiooxydans</name>
    <dbReference type="NCBI Taxonomy" id="219182"/>
    <lineage>
        <taxon>Bacteria</taxon>
        <taxon>Pseudomonadati</taxon>
        <taxon>Pseudomonadota</taxon>
        <taxon>Betaproteobacteria</taxon>
        <taxon>Burkholderiales</taxon>
        <taxon>Comamonadaceae</taxon>
        <taxon>Ottowia</taxon>
    </lineage>
</organism>
<dbReference type="PANTHER" id="PTHR30489:SF0">
    <property type="entry name" value="LIPOPROTEIN-RELEASING SYSTEM TRANSMEMBRANE PROTEIN LOLE"/>
    <property type="match status" value="1"/>
</dbReference>
<evidence type="ECO:0000313" key="12">
    <source>
        <dbReference type="Proteomes" id="UP001549320"/>
    </source>
</evidence>
<dbReference type="Proteomes" id="UP001549320">
    <property type="component" value="Unassembled WGS sequence"/>
</dbReference>
<dbReference type="Pfam" id="PF02687">
    <property type="entry name" value="FtsX"/>
    <property type="match status" value="1"/>
</dbReference>
<feature type="transmembrane region" description="Helical" evidence="8">
    <location>
        <begin position="302"/>
        <end position="326"/>
    </location>
</feature>
<evidence type="ECO:0000256" key="5">
    <source>
        <dbReference type="ARBA" id="ARBA00022692"/>
    </source>
</evidence>
<keyword evidence="5 8" id="KW-0812">Transmembrane</keyword>
<proteinExistence type="inferred from homology"/>
<keyword evidence="6 8" id="KW-1133">Transmembrane helix</keyword>
<reference evidence="11 12" key="1">
    <citation type="submission" date="2024-06" db="EMBL/GenBank/DDBJ databases">
        <title>Sorghum-associated microbial communities from plants grown in Nebraska, USA.</title>
        <authorList>
            <person name="Schachtman D."/>
        </authorList>
    </citation>
    <scope>NUCLEOTIDE SEQUENCE [LARGE SCALE GENOMIC DNA]</scope>
    <source>
        <strain evidence="11 12">2709</strain>
    </source>
</reference>
<comment type="subcellular location">
    <subcellularLocation>
        <location evidence="1">Cell membrane</location>
        <topology evidence="1">Multi-pass membrane protein</topology>
    </subcellularLocation>
</comment>
<evidence type="ECO:0000256" key="8">
    <source>
        <dbReference type="SAM" id="Phobius"/>
    </source>
</evidence>
<dbReference type="Pfam" id="PF12704">
    <property type="entry name" value="MacB_PCD"/>
    <property type="match status" value="1"/>
</dbReference>
<evidence type="ECO:0000256" key="6">
    <source>
        <dbReference type="ARBA" id="ARBA00022989"/>
    </source>
</evidence>
<feature type="domain" description="MacB-like periplasmic core" evidence="10">
    <location>
        <begin position="57"/>
        <end position="272"/>
    </location>
</feature>
<keyword evidence="3" id="KW-0813">Transport</keyword>
<evidence type="ECO:0000256" key="3">
    <source>
        <dbReference type="ARBA" id="ARBA00022448"/>
    </source>
</evidence>
<feature type="transmembrane region" description="Helical" evidence="8">
    <location>
        <begin position="411"/>
        <end position="428"/>
    </location>
</feature>
<protein>
    <submittedName>
        <fullName evidence="11">Lipoprotein-releasing system permease protein</fullName>
    </submittedName>
</protein>
<keyword evidence="11" id="KW-0449">Lipoprotein</keyword>
<gene>
    <name evidence="11" type="ORF">ABIE13_004946</name>
</gene>
<feature type="domain" description="ABC3 transporter permease C-terminal" evidence="9">
    <location>
        <begin position="304"/>
        <end position="438"/>
    </location>
</feature>
<evidence type="ECO:0000313" key="11">
    <source>
        <dbReference type="EMBL" id="MET4579809.1"/>
    </source>
</evidence>
<dbReference type="InterPro" id="IPR051447">
    <property type="entry name" value="Lipoprotein-release_system"/>
</dbReference>
<dbReference type="EMBL" id="JBEPSH010000011">
    <property type="protein sequence ID" value="MET4579809.1"/>
    <property type="molecule type" value="Genomic_DNA"/>
</dbReference>
<comment type="similarity">
    <text evidence="2">Belongs to the ABC-4 integral membrane protein family. LolC/E subfamily.</text>
</comment>
<accession>A0ABV2QFK5</accession>
<feature type="transmembrane region" description="Helical" evidence="8">
    <location>
        <begin position="52"/>
        <end position="78"/>
    </location>
</feature>
<keyword evidence="4" id="KW-1003">Cell membrane</keyword>
<dbReference type="InterPro" id="IPR025857">
    <property type="entry name" value="MacB_PCD"/>
</dbReference>